<evidence type="ECO:0000313" key="4">
    <source>
        <dbReference type="Proteomes" id="UP000646827"/>
    </source>
</evidence>
<dbReference type="GO" id="GO:0045892">
    <property type="term" value="P:negative regulation of DNA-templated transcription"/>
    <property type="evidence" value="ECO:0007669"/>
    <property type="project" value="InterPro"/>
</dbReference>
<dbReference type="PANTHER" id="PTHR12623">
    <property type="entry name" value="NGFI-A BINDING PROTEIN"/>
    <property type="match status" value="1"/>
</dbReference>
<dbReference type="Gene3D" id="1.10.150.50">
    <property type="entry name" value="Transcription Factor, Ets-1"/>
    <property type="match status" value="1"/>
</dbReference>
<dbReference type="GO" id="GO:0005634">
    <property type="term" value="C:nucleus"/>
    <property type="evidence" value="ECO:0007669"/>
    <property type="project" value="InterPro"/>
</dbReference>
<dbReference type="Pfam" id="PF04905">
    <property type="entry name" value="NCD2"/>
    <property type="match status" value="1"/>
</dbReference>
<evidence type="ECO:0000313" key="3">
    <source>
        <dbReference type="EMBL" id="KAG2218357.1"/>
    </source>
</evidence>
<keyword evidence="4" id="KW-1185">Reference proteome</keyword>
<name>A0A8H7RW52_9FUNG</name>
<dbReference type="InterPro" id="IPR006989">
    <property type="entry name" value="NAB_co-repressor_dom"/>
</dbReference>
<dbReference type="Gene3D" id="1.20.120.2010">
    <property type="entry name" value="NAB conserved domain 2"/>
    <property type="match status" value="1"/>
</dbReference>
<dbReference type="SUPFAM" id="SSF47769">
    <property type="entry name" value="SAM/Pointed domain"/>
    <property type="match status" value="1"/>
</dbReference>
<organism evidence="3 4">
    <name type="scientific">Circinella minor</name>
    <dbReference type="NCBI Taxonomy" id="1195481"/>
    <lineage>
        <taxon>Eukaryota</taxon>
        <taxon>Fungi</taxon>
        <taxon>Fungi incertae sedis</taxon>
        <taxon>Mucoromycota</taxon>
        <taxon>Mucoromycotina</taxon>
        <taxon>Mucoromycetes</taxon>
        <taxon>Mucorales</taxon>
        <taxon>Lichtheimiaceae</taxon>
        <taxon>Circinella</taxon>
    </lineage>
</organism>
<evidence type="ECO:0000259" key="2">
    <source>
        <dbReference type="Pfam" id="PF04905"/>
    </source>
</evidence>
<dbReference type="EMBL" id="JAEPRB010000234">
    <property type="protein sequence ID" value="KAG2218357.1"/>
    <property type="molecule type" value="Genomic_DNA"/>
</dbReference>
<accession>A0A8H7RW52</accession>
<dbReference type="InterPro" id="IPR013761">
    <property type="entry name" value="SAM/pointed_sf"/>
</dbReference>
<dbReference type="OrthoDB" id="10028556at2759"/>
<comment type="caution">
    <text evidence="3">The sequence shown here is derived from an EMBL/GenBank/DDBJ whole genome shotgun (WGS) entry which is preliminary data.</text>
</comment>
<dbReference type="PANTHER" id="PTHR12623:SF10">
    <property type="entry name" value="NGFI-A-BINDING PROTEIN HOMOLOG"/>
    <property type="match status" value="1"/>
</dbReference>
<gene>
    <name evidence="3" type="ORF">INT45_012499</name>
</gene>
<dbReference type="CDD" id="cd09487">
    <property type="entry name" value="SAM_superfamily"/>
    <property type="match status" value="1"/>
</dbReference>
<dbReference type="Proteomes" id="UP000646827">
    <property type="component" value="Unassembled WGS sequence"/>
</dbReference>
<dbReference type="AlphaFoldDB" id="A0A8H7RW52"/>
<dbReference type="InterPro" id="IPR039040">
    <property type="entry name" value="NAB_fam"/>
</dbReference>
<feature type="compositionally biased region" description="Low complexity" evidence="1">
    <location>
        <begin position="386"/>
        <end position="419"/>
    </location>
</feature>
<feature type="region of interest" description="Disordered" evidence="1">
    <location>
        <begin position="254"/>
        <end position="289"/>
    </location>
</feature>
<feature type="region of interest" description="Disordered" evidence="1">
    <location>
        <begin position="149"/>
        <end position="170"/>
    </location>
</feature>
<feature type="compositionally biased region" description="Low complexity" evidence="1">
    <location>
        <begin position="151"/>
        <end position="166"/>
    </location>
</feature>
<proteinExistence type="predicted"/>
<feature type="compositionally biased region" description="Basic residues" evidence="1">
    <location>
        <begin position="279"/>
        <end position="289"/>
    </location>
</feature>
<reference evidence="3 4" key="1">
    <citation type="submission" date="2020-12" db="EMBL/GenBank/DDBJ databases">
        <title>Metabolic potential, ecology and presence of endohyphal bacteria is reflected in genomic diversity of Mucoromycotina.</title>
        <authorList>
            <person name="Muszewska A."/>
            <person name="Okrasinska A."/>
            <person name="Steczkiewicz K."/>
            <person name="Drgas O."/>
            <person name="Orlowska M."/>
            <person name="Perlinska-Lenart U."/>
            <person name="Aleksandrzak-Piekarczyk T."/>
            <person name="Szatraj K."/>
            <person name="Zielenkiewicz U."/>
            <person name="Pilsyk S."/>
            <person name="Malc E."/>
            <person name="Mieczkowski P."/>
            <person name="Kruszewska J.S."/>
            <person name="Biernat P."/>
            <person name="Pawlowska J."/>
        </authorList>
    </citation>
    <scope>NUCLEOTIDE SEQUENCE [LARGE SCALE GENOMIC DNA]</scope>
    <source>
        <strain evidence="3 4">CBS 142.35</strain>
    </source>
</reference>
<feature type="region of interest" description="Disordered" evidence="1">
    <location>
        <begin position="357"/>
        <end position="438"/>
    </location>
</feature>
<dbReference type="InterPro" id="IPR038398">
    <property type="entry name" value="NCD2_sf"/>
</dbReference>
<protein>
    <recommendedName>
        <fullName evidence="2">NAB co-repressor domain-containing protein</fullName>
    </recommendedName>
</protein>
<evidence type="ECO:0000256" key="1">
    <source>
        <dbReference type="SAM" id="MobiDB-lite"/>
    </source>
</evidence>
<dbReference type="GO" id="GO:0003712">
    <property type="term" value="F:transcription coregulator activity"/>
    <property type="evidence" value="ECO:0007669"/>
    <property type="project" value="InterPro"/>
</dbReference>
<sequence>MQYSLHDFLSNNNLEHYYEAFVKSGATDQDLLQLLNFNDEELNDVLQAVNMLPFHAIKFKRGLRELRVQTNFNVYSNDSTMTATEGSSSTSSCITAAVETPRSPLPLRPGLDHILNTPDQHNTVSNELMIDLLLKLLIEKDDDADYLKNIQCPSSSSSSPLSQQQQHFTTYSDNCYQQQQALSPPEQTSREVIISHATIYGKNSSRPLTSYESSINEAAIQLALDNPSLLVNKGNLFELAKKKLLDSGYQYKRGKSRSKLTKGRAPTTTPEQQKEQKNARRSQLHAKRKLNAQRMSYERQQKMEELRFQLQNVIERQRHYPKEFSALEEKRTALNKEISKIKAKERKHQWYERRKMDRFDGEFSNTTEEEEDEQQHQQGNDDDTRSIASLSSAGSSSVTSSCSTASSSSSGAITTTSTLAHHHSPPIQPSSVSTAVSMGPMTLSRESDVRAKTFHEPTIARSELFSSV</sequence>
<feature type="domain" description="NAB co-repressor" evidence="2">
    <location>
        <begin position="183"/>
        <end position="257"/>
    </location>
</feature>